<evidence type="ECO:0000313" key="3">
    <source>
        <dbReference type="Proteomes" id="UP000199073"/>
    </source>
</evidence>
<keyword evidence="1" id="KW-0051">Antiviral defense</keyword>
<dbReference type="OrthoDB" id="5704083at2"/>
<gene>
    <name evidence="2" type="ORF">SAMN05660330_03265</name>
</gene>
<dbReference type="RefSeq" id="WP_092224737.1">
    <property type="nucleotide sequence ID" value="NZ_FNJI01000026.1"/>
</dbReference>
<protein>
    <submittedName>
        <fullName evidence="2">CRISPR-associated protein, Cas5e family</fullName>
    </submittedName>
</protein>
<dbReference type="CDD" id="cd09645">
    <property type="entry name" value="Cas5_I-E"/>
    <property type="match status" value="1"/>
</dbReference>
<evidence type="ECO:0000256" key="1">
    <source>
        <dbReference type="ARBA" id="ARBA00023118"/>
    </source>
</evidence>
<dbReference type="InterPro" id="IPR021124">
    <property type="entry name" value="CRISPR-assoc_prot_Cas5"/>
</dbReference>
<dbReference type="GO" id="GO:0043571">
    <property type="term" value="P:maintenance of CRISPR repeat elements"/>
    <property type="evidence" value="ECO:0007669"/>
    <property type="project" value="InterPro"/>
</dbReference>
<reference evidence="2 3" key="1">
    <citation type="submission" date="2016-10" db="EMBL/GenBank/DDBJ databases">
        <authorList>
            <person name="de Groot N.N."/>
        </authorList>
    </citation>
    <scope>NUCLEOTIDE SEQUENCE [LARGE SCALE GENOMIC DNA]</scope>
    <source>
        <strain evidence="2 3">DSM 12130</strain>
    </source>
</reference>
<proteinExistence type="predicted"/>
<dbReference type="AlphaFoldDB" id="A0A1H0TUU8"/>
<dbReference type="GO" id="GO:0003723">
    <property type="term" value="F:RNA binding"/>
    <property type="evidence" value="ECO:0007669"/>
    <property type="project" value="InterPro"/>
</dbReference>
<dbReference type="NCBIfam" id="TIGR02593">
    <property type="entry name" value="CRISPR_cas5"/>
    <property type="match status" value="1"/>
</dbReference>
<dbReference type="Gene3D" id="3.30.70.2660">
    <property type="match status" value="1"/>
</dbReference>
<dbReference type="InterPro" id="IPR013422">
    <property type="entry name" value="CRISPR-assoc_prot_Cas5_N"/>
</dbReference>
<sequence length="226" mass="25098">MSSDKRFLVLRLCGPFQSWGFDSHFNRRGTGLMPTKSGVAGICCAALGYDRGCEEEHQFLRVFAKVKMTSINLPRSIKGTTELPIRRCMDFHTVQNTLKAKGNLDPNCVLTHRSYLNDAAFGIILEGKKGLLKLIEQALANPKRGVWLGRKACVPSTPVLVGLRENRRDALSLLIGENVLASYTHQEEVDDFAGGQDYVLDNALSFASGDRTFVPRRIRTINATLK</sequence>
<dbReference type="EMBL" id="FNJI01000026">
    <property type="protein sequence ID" value="SDP57817.1"/>
    <property type="molecule type" value="Genomic_DNA"/>
</dbReference>
<keyword evidence="3" id="KW-1185">Reference proteome</keyword>
<name>A0A1H0TUU8_9BACT</name>
<evidence type="ECO:0000313" key="2">
    <source>
        <dbReference type="EMBL" id="SDP57817.1"/>
    </source>
</evidence>
<dbReference type="Pfam" id="PF09704">
    <property type="entry name" value="Cas_Cas5d"/>
    <property type="match status" value="1"/>
</dbReference>
<dbReference type="Proteomes" id="UP000199073">
    <property type="component" value="Unassembled WGS sequence"/>
</dbReference>
<dbReference type="NCBIfam" id="TIGR01868">
    <property type="entry name" value="casD_Cas5e"/>
    <property type="match status" value="1"/>
</dbReference>
<dbReference type="STRING" id="91360.SAMN05660330_03265"/>
<dbReference type="InterPro" id="IPR010147">
    <property type="entry name" value="CRISPR-assoc_prot_CasD"/>
</dbReference>
<dbReference type="GO" id="GO:0051607">
    <property type="term" value="P:defense response to virus"/>
    <property type="evidence" value="ECO:0007669"/>
    <property type="project" value="UniProtKB-KW"/>
</dbReference>
<accession>A0A1H0TUU8</accession>
<organism evidence="2 3">
    <name type="scientific">Desulforhopalus singaporensis</name>
    <dbReference type="NCBI Taxonomy" id="91360"/>
    <lineage>
        <taxon>Bacteria</taxon>
        <taxon>Pseudomonadati</taxon>
        <taxon>Thermodesulfobacteriota</taxon>
        <taxon>Desulfobulbia</taxon>
        <taxon>Desulfobulbales</taxon>
        <taxon>Desulfocapsaceae</taxon>
        <taxon>Desulforhopalus</taxon>
    </lineage>
</organism>